<feature type="region of interest" description="Disordered" evidence="1">
    <location>
        <begin position="434"/>
        <end position="470"/>
    </location>
</feature>
<name>A0A7J7E6J9_DICBM</name>
<accession>A0A7J7E6J9</accession>
<dbReference type="Proteomes" id="UP000551758">
    <property type="component" value="Unassembled WGS sequence"/>
</dbReference>
<keyword evidence="3" id="KW-1185">Reference proteome</keyword>
<dbReference type="EMBL" id="JACDTQ010004021">
    <property type="protein sequence ID" value="KAF5911317.1"/>
    <property type="molecule type" value="Genomic_DNA"/>
</dbReference>
<reference evidence="2 3" key="1">
    <citation type="journal article" date="2020" name="Mol. Biol. Evol.">
        <title>Interspecific Gene Flow and the Evolution of Specialization in Black and White Rhinoceros.</title>
        <authorList>
            <person name="Moodley Y."/>
            <person name="Westbury M.V."/>
            <person name="Russo I.M."/>
            <person name="Gopalakrishnan S."/>
            <person name="Rakotoarivelo A."/>
            <person name="Olsen R.A."/>
            <person name="Prost S."/>
            <person name="Tunstall T."/>
            <person name="Ryder O.A."/>
            <person name="Dalen L."/>
            <person name="Bruford M.W."/>
        </authorList>
    </citation>
    <scope>NUCLEOTIDE SEQUENCE [LARGE SCALE GENOMIC DNA]</scope>
    <source>
        <strain evidence="2">SBR-YM</strain>
        <tissue evidence="2">Skin</tissue>
    </source>
</reference>
<sequence>TSQAGSSLGSRAPIPRQEAGSPQPTLQSPPPLRFHKVGAAVECRLPNGPPPRRSGGRPRSPPSPSPGPGPGPPSPPPRCSMLSPGPPQRSTGAPPGSSPRAATRSSQADPAPPPRRPPPGPTPTRPEWAVQRGGGVRGASPPRGADTRKQPASRLSGGAHARPARLHSESVPPRPGGCVSRGRSAQDLAAAGHPLPLRGPRGQRQLIIVRAQRAGLRGGRPSPSAPLVEASPKTQASESRGGGRGSAAPHCPRLPGPCAPSQVRGRGSGCACPTHSGLEEAHLDLWRRRPLAAHPENTPSHPATLGALIRLLSAVPSPPPAQAGPRRGSVLLDLPPESFAKRKVIVQREAALAPKNPWISPDRESSLRSGDVREAGDPAPPRPHYSPSATCAAAPAPARVLLQRRRLFAADPPALKPAPGSGLRAPVWPGLVERGGAAEAAPPTQGGEWSAHHPLNSRPSTQPGSSSMVT</sequence>
<proteinExistence type="predicted"/>
<feature type="compositionally biased region" description="Pro residues" evidence="1">
    <location>
        <begin position="59"/>
        <end position="78"/>
    </location>
</feature>
<comment type="caution">
    <text evidence="2">The sequence shown here is derived from an EMBL/GenBank/DDBJ whole genome shotgun (WGS) entry which is preliminary data.</text>
</comment>
<evidence type="ECO:0000256" key="1">
    <source>
        <dbReference type="SAM" id="MobiDB-lite"/>
    </source>
</evidence>
<feature type="compositionally biased region" description="Polar residues" evidence="1">
    <location>
        <begin position="457"/>
        <end position="470"/>
    </location>
</feature>
<organism evidence="2 3">
    <name type="scientific">Diceros bicornis minor</name>
    <name type="common">South-central black rhinoceros</name>
    <dbReference type="NCBI Taxonomy" id="77932"/>
    <lineage>
        <taxon>Eukaryota</taxon>
        <taxon>Metazoa</taxon>
        <taxon>Chordata</taxon>
        <taxon>Craniata</taxon>
        <taxon>Vertebrata</taxon>
        <taxon>Euteleostomi</taxon>
        <taxon>Mammalia</taxon>
        <taxon>Eutheria</taxon>
        <taxon>Laurasiatheria</taxon>
        <taxon>Perissodactyla</taxon>
        <taxon>Rhinocerotidae</taxon>
        <taxon>Diceros</taxon>
    </lineage>
</organism>
<dbReference type="AlphaFoldDB" id="A0A7J7E6J9"/>
<evidence type="ECO:0000313" key="3">
    <source>
        <dbReference type="Proteomes" id="UP000551758"/>
    </source>
</evidence>
<gene>
    <name evidence="2" type="ORF">HPG69_019685</name>
</gene>
<evidence type="ECO:0000313" key="2">
    <source>
        <dbReference type="EMBL" id="KAF5911317.1"/>
    </source>
</evidence>
<feature type="region of interest" description="Disordered" evidence="1">
    <location>
        <begin position="356"/>
        <end position="391"/>
    </location>
</feature>
<feature type="non-terminal residue" evidence="2">
    <location>
        <position position="470"/>
    </location>
</feature>
<feature type="compositionally biased region" description="Basic and acidic residues" evidence="1">
    <location>
        <begin position="361"/>
        <end position="376"/>
    </location>
</feature>
<feature type="region of interest" description="Disordered" evidence="1">
    <location>
        <begin position="1"/>
        <end position="256"/>
    </location>
</feature>
<feature type="compositionally biased region" description="Pro residues" evidence="1">
    <location>
        <begin position="110"/>
        <end position="124"/>
    </location>
</feature>
<protein>
    <submittedName>
        <fullName evidence="2">Uncharacterized protein</fullName>
    </submittedName>
</protein>